<keyword evidence="2" id="KW-1185">Reference proteome</keyword>
<gene>
    <name evidence="1" type="ORF">ACFQ33_13230</name>
</gene>
<name>A0ABW3YY65_MYCRA</name>
<reference evidence="2" key="1">
    <citation type="journal article" date="2019" name="Int. J. Syst. Evol. Microbiol.">
        <title>The Global Catalogue of Microorganisms (GCM) 10K type strain sequencing project: providing services to taxonomists for standard genome sequencing and annotation.</title>
        <authorList>
            <consortium name="The Broad Institute Genomics Platform"/>
            <consortium name="The Broad Institute Genome Sequencing Center for Infectious Disease"/>
            <person name="Wu L."/>
            <person name="Ma J."/>
        </authorList>
    </citation>
    <scope>NUCLEOTIDE SEQUENCE [LARGE SCALE GENOMIC DNA]</scope>
    <source>
        <strain evidence="2">CCUG 55609</strain>
    </source>
</reference>
<comment type="caution">
    <text evidence="1">The sequence shown here is derived from an EMBL/GenBank/DDBJ whole genome shotgun (WGS) entry which is preliminary data.</text>
</comment>
<dbReference type="Proteomes" id="UP001597173">
    <property type="component" value="Unassembled WGS sequence"/>
</dbReference>
<dbReference type="EMBL" id="JBHTNF010000007">
    <property type="protein sequence ID" value="MFD1328853.1"/>
    <property type="molecule type" value="Genomic_DNA"/>
</dbReference>
<dbReference type="InterPro" id="IPR045384">
    <property type="entry name" value="DUF6527"/>
</dbReference>
<evidence type="ECO:0000313" key="1">
    <source>
        <dbReference type="EMBL" id="MFD1328853.1"/>
    </source>
</evidence>
<proteinExistence type="predicted"/>
<protein>
    <submittedName>
        <fullName evidence="1">DUF6527 family protein</fullName>
    </submittedName>
</protein>
<dbReference type="Pfam" id="PF20137">
    <property type="entry name" value="BubE"/>
    <property type="match status" value="1"/>
</dbReference>
<dbReference type="RefSeq" id="WP_374839593.1">
    <property type="nucleotide sequence ID" value="NZ_JBHEEW010000009.1"/>
</dbReference>
<evidence type="ECO:0000313" key="2">
    <source>
        <dbReference type="Proteomes" id="UP001597173"/>
    </source>
</evidence>
<accession>A0ABW3YY65</accession>
<sequence length="62" mass="7397">MICPCGCRAVLHMNLLPDERPCWRVTRHMDGSTSLHPSVWRQKECKSHFWFRKGRVKWCRAA</sequence>
<organism evidence="1 2">
    <name type="scientific">Mycoplana ramosa</name>
    <name type="common">Mycoplana bullata</name>
    <dbReference type="NCBI Taxonomy" id="40837"/>
    <lineage>
        <taxon>Bacteria</taxon>
        <taxon>Pseudomonadati</taxon>
        <taxon>Pseudomonadota</taxon>
        <taxon>Alphaproteobacteria</taxon>
        <taxon>Hyphomicrobiales</taxon>
        <taxon>Rhizobiaceae</taxon>
        <taxon>Mycoplana</taxon>
    </lineage>
</organism>